<evidence type="ECO:0000313" key="2">
    <source>
        <dbReference type="EMBL" id="GAA5060839.1"/>
    </source>
</evidence>
<dbReference type="InterPro" id="IPR026353">
    <property type="entry name" value="Hypoxan-DNA_Glyclase"/>
</dbReference>
<protein>
    <submittedName>
        <fullName evidence="2">DNA-deoxyinosine glycosylase</fullName>
    </submittedName>
</protein>
<dbReference type="InterPro" id="IPR036895">
    <property type="entry name" value="Uracil-DNA_glycosylase-like_sf"/>
</dbReference>
<feature type="domain" description="Uracil-DNA glycosylase-like" evidence="1">
    <location>
        <begin position="9"/>
        <end position="160"/>
    </location>
</feature>
<reference evidence="3" key="1">
    <citation type="journal article" date="2019" name="Int. J. Syst. Evol. Microbiol.">
        <title>The Global Catalogue of Microorganisms (GCM) 10K type strain sequencing project: providing services to taxonomists for standard genome sequencing and annotation.</title>
        <authorList>
            <consortium name="The Broad Institute Genomics Platform"/>
            <consortium name="The Broad Institute Genome Sequencing Center for Infectious Disease"/>
            <person name="Wu L."/>
            <person name="Ma J."/>
        </authorList>
    </citation>
    <scope>NUCLEOTIDE SEQUENCE [LARGE SCALE GENOMIC DNA]</scope>
    <source>
        <strain evidence="3">JCM 18014</strain>
    </source>
</reference>
<dbReference type="RefSeq" id="WP_346033794.1">
    <property type="nucleotide sequence ID" value="NZ_BAABHV010000021.1"/>
</dbReference>
<keyword evidence="3" id="KW-1185">Reference proteome</keyword>
<name>A0ABP9KLC3_9SPHN</name>
<dbReference type="Pfam" id="PF03167">
    <property type="entry name" value="UDG"/>
    <property type="match status" value="1"/>
</dbReference>
<dbReference type="Gene3D" id="3.40.470.10">
    <property type="entry name" value="Uracil-DNA glycosylase-like domain"/>
    <property type="match status" value="1"/>
</dbReference>
<accession>A0ABP9KLC3</accession>
<organism evidence="2 3">
    <name type="scientific">Erythrobacter westpacificensis</name>
    <dbReference type="NCBI Taxonomy" id="1055231"/>
    <lineage>
        <taxon>Bacteria</taxon>
        <taxon>Pseudomonadati</taxon>
        <taxon>Pseudomonadota</taxon>
        <taxon>Alphaproteobacteria</taxon>
        <taxon>Sphingomonadales</taxon>
        <taxon>Erythrobacteraceae</taxon>
        <taxon>Erythrobacter/Porphyrobacter group</taxon>
        <taxon>Erythrobacter</taxon>
    </lineage>
</organism>
<dbReference type="NCBIfam" id="TIGR04274">
    <property type="entry name" value="hypoxanDNAglyco"/>
    <property type="match status" value="1"/>
</dbReference>
<dbReference type="InterPro" id="IPR005122">
    <property type="entry name" value="Uracil-DNA_glycosylase-like"/>
</dbReference>
<dbReference type="EMBL" id="BAABHV010000021">
    <property type="protein sequence ID" value="GAA5060839.1"/>
    <property type="molecule type" value="Genomic_DNA"/>
</dbReference>
<evidence type="ECO:0000313" key="3">
    <source>
        <dbReference type="Proteomes" id="UP001500518"/>
    </source>
</evidence>
<sequence>MSPRKESFAPVVRPDTRLLVLGSLPGEKSLAAGQYYAHPRNLFWKLMEQVIDSELVALPYRQRLDALLAHGVGLWDAVRSATRKGSLDADIRDAQAADLPSLAATLPDLRAVAFNGRASEKVARPQFAQLNLALVALPSSSPAHAAMTFEEKARHWTKLRQFLS</sequence>
<dbReference type="SMART" id="SM00986">
    <property type="entry name" value="UDG"/>
    <property type="match status" value="1"/>
</dbReference>
<gene>
    <name evidence="2" type="ORF">GCM10023208_29680</name>
</gene>
<comment type="caution">
    <text evidence="2">The sequence shown here is derived from an EMBL/GenBank/DDBJ whole genome shotgun (WGS) entry which is preliminary data.</text>
</comment>
<evidence type="ECO:0000259" key="1">
    <source>
        <dbReference type="SMART" id="SM00986"/>
    </source>
</evidence>
<proteinExistence type="predicted"/>
<dbReference type="SMART" id="SM00987">
    <property type="entry name" value="UreE_C"/>
    <property type="match status" value="1"/>
</dbReference>
<dbReference type="Proteomes" id="UP001500518">
    <property type="component" value="Unassembled WGS sequence"/>
</dbReference>
<dbReference type="CDD" id="cd10032">
    <property type="entry name" value="UDG-F6_HDG"/>
    <property type="match status" value="1"/>
</dbReference>
<dbReference type="SUPFAM" id="SSF52141">
    <property type="entry name" value="Uracil-DNA glycosylase-like"/>
    <property type="match status" value="1"/>
</dbReference>